<protein>
    <submittedName>
        <fullName evidence="10">Uncharacterized protein</fullName>
    </submittedName>
</protein>
<dbReference type="AlphaFoldDB" id="A0A8E3S8U7"/>
<dbReference type="Proteomes" id="UP000955338">
    <property type="component" value="Chromosome"/>
</dbReference>
<sequence length="186" mass="20681">MQKIIGLFIALFSLVCHYAFAANKQDILLIDDSVQFNPAISLRSLETGVPLSNQQYQDNRQFVWHIEEIDAKKTPFKLSHGLSQFKALGFDHCLYTFKTRLIVSHCDPLDSNTLWALLPTDTGALQIESIGSGKCLTAGNSYSDFRLGDCVKNQNTSISVKNLWFLAPPFTPAKISPAFAPNSPEN</sequence>
<dbReference type="EMBL" id="CP022011">
    <property type="protein sequence ID" value="QDJ15153.1"/>
    <property type="molecule type" value="Genomic_DNA"/>
</dbReference>
<evidence type="ECO:0000256" key="2">
    <source>
        <dbReference type="ARBA" id="ARBA00022656"/>
    </source>
</evidence>
<keyword evidence="11" id="KW-1185">Reference proteome</keyword>
<keyword evidence="4" id="KW-0430">Lectin</keyword>
<dbReference type="GO" id="GO:0090729">
    <property type="term" value="F:toxin activity"/>
    <property type="evidence" value="ECO:0007669"/>
    <property type="project" value="UniProtKB-KW"/>
</dbReference>
<keyword evidence="9" id="KW-0449">Lipoprotein</keyword>
<dbReference type="Gene3D" id="2.80.10.50">
    <property type="match status" value="1"/>
</dbReference>
<evidence type="ECO:0000256" key="9">
    <source>
        <dbReference type="ARBA" id="ARBA00023288"/>
    </source>
</evidence>
<evidence type="ECO:0000256" key="5">
    <source>
        <dbReference type="ARBA" id="ARBA00023026"/>
    </source>
</evidence>
<keyword evidence="6" id="KW-0472">Membrane</keyword>
<dbReference type="RefSeq" id="WP_261920328.1">
    <property type="nucleotide sequence ID" value="NZ_CP022011.1"/>
</dbReference>
<keyword evidence="2" id="KW-0800">Toxin</keyword>
<dbReference type="GO" id="GO:0009279">
    <property type="term" value="C:cell outer membrane"/>
    <property type="evidence" value="ECO:0007669"/>
    <property type="project" value="UniProtKB-SubCell"/>
</dbReference>
<reference evidence="10" key="1">
    <citation type="submission" date="2017-06" db="EMBL/GenBank/DDBJ databases">
        <title>Genome sequencing of pathogenic and non-pathogenic strains within Bisgaard taxon 40.</title>
        <authorList>
            <person name="Ladner J.T."/>
            <person name="Lovett S.P."/>
            <person name="Koroleva G."/>
            <person name="Lorch J.M."/>
        </authorList>
    </citation>
    <scope>NUCLEOTIDE SEQUENCE</scope>
    <source>
        <strain evidence="10">27576-1-I1</strain>
    </source>
</reference>
<evidence type="ECO:0000313" key="10">
    <source>
        <dbReference type="EMBL" id="QDJ15153.1"/>
    </source>
</evidence>
<name>A0A8E3S8U7_9PAST</name>
<proteinExistence type="predicted"/>
<evidence type="ECO:0000256" key="1">
    <source>
        <dbReference type="ARBA" id="ARBA00004459"/>
    </source>
</evidence>
<dbReference type="GO" id="GO:0030246">
    <property type="term" value="F:carbohydrate binding"/>
    <property type="evidence" value="ECO:0007669"/>
    <property type="project" value="UniProtKB-KW"/>
</dbReference>
<dbReference type="PROSITE" id="PS50231">
    <property type="entry name" value="RICIN_B_LECTIN"/>
    <property type="match status" value="1"/>
</dbReference>
<accession>A0A8E3S8U7</accession>
<evidence type="ECO:0000256" key="6">
    <source>
        <dbReference type="ARBA" id="ARBA00023136"/>
    </source>
</evidence>
<comment type="subcellular location">
    <subcellularLocation>
        <location evidence="1">Cell outer membrane</location>
        <topology evidence="1">Lipid-anchor</topology>
    </subcellularLocation>
</comment>
<dbReference type="Pfam" id="PF03498">
    <property type="entry name" value="CDtoxinA"/>
    <property type="match status" value="1"/>
</dbReference>
<keyword evidence="5" id="KW-0843">Virulence</keyword>
<gene>
    <name evidence="10" type="ORF">CEP48_06775</name>
</gene>
<evidence type="ECO:0000256" key="7">
    <source>
        <dbReference type="ARBA" id="ARBA00023139"/>
    </source>
</evidence>
<dbReference type="InterPro" id="IPR003558">
    <property type="entry name" value="CDtoxinA/C"/>
</dbReference>
<evidence type="ECO:0000256" key="4">
    <source>
        <dbReference type="ARBA" id="ARBA00022734"/>
    </source>
</evidence>
<keyword evidence="8" id="KW-0998">Cell outer membrane</keyword>
<keyword evidence="7" id="KW-0564">Palmitate</keyword>
<keyword evidence="3" id="KW-0732">Signal</keyword>
<evidence type="ECO:0000256" key="8">
    <source>
        <dbReference type="ARBA" id="ARBA00023237"/>
    </source>
</evidence>
<dbReference type="SUPFAM" id="SSF50370">
    <property type="entry name" value="Ricin B-like lectins"/>
    <property type="match status" value="1"/>
</dbReference>
<evidence type="ECO:0000313" key="11">
    <source>
        <dbReference type="Proteomes" id="UP000955338"/>
    </source>
</evidence>
<evidence type="ECO:0000256" key="3">
    <source>
        <dbReference type="ARBA" id="ARBA00022729"/>
    </source>
</evidence>
<dbReference type="InterPro" id="IPR035992">
    <property type="entry name" value="Ricin_B-like_lectins"/>
</dbReference>
<organism evidence="10 11">
    <name type="scientific">Mergibacter septicus</name>
    <dbReference type="NCBI Taxonomy" id="221402"/>
    <lineage>
        <taxon>Bacteria</taxon>
        <taxon>Pseudomonadati</taxon>
        <taxon>Pseudomonadota</taxon>
        <taxon>Gammaproteobacteria</taxon>
        <taxon>Pasteurellales</taxon>
        <taxon>Pasteurellaceae</taxon>
        <taxon>Mergibacter</taxon>
    </lineage>
</organism>